<keyword evidence="4" id="KW-1185">Reference proteome</keyword>
<dbReference type="InterPro" id="IPR011453">
    <property type="entry name" value="DUF1559"/>
</dbReference>
<sequence>MDHRPSTRNGFTLIELLVVIAIIAILVALLLPAVQQAREAARRSSCKNNLKQIGLAMHNYHDTYNTLPPGSMNQNPNSLHGRAPNWNWMAHIAPFLELANAYDALNVGENPMAHLSDSRLSVLQTPVPAWRCPSDVGPELHEDFVERKARDTVNSTDVPLVVANYLAVNSAGNIRPLPNNDGDGTTREVNDDATGAFYRNSKTRFRDITDGLSNTLIVGERIYEKSDSSGNRPAAGTGWLTCGADGNHNSRMASGLGGGHRLLNCPENNECRRAFLSNHKGGVQFVLADGSVRFISENIDHNTDISNKREDSTLEYLLSIRDGQVIGEF</sequence>
<dbReference type="AlphaFoldDB" id="F0SS11"/>
<dbReference type="OrthoDB" id="214579at2"/>
<evidence type="ECO:0000259" key="2">
    <source>
        <dbReference type="Pfam" id="PF07596"/>
    </source>
</evidence>
<dbReference type="Proteomes" id="UP000006860">
    <property type="component" value="Chromosome"/>
</dbReference>
<dbReference type="InterPro" id="IPR012902">
    <property type="entry name" value="N_methyl_site"/>
</dbReference>
<dbReference type="SUPFAM" id="SSF54523">
    <property type="entry name" value="Pili subunits"/>
    <property type="match status" value="1"/>
</dbReference>
<dbReference type="Pfam" id="PF07963">
    <property type="entry name" value="N_methyl"/>
    <property type="match status" value="1"/>
</dbReference>
<dbReference type="STRING" id="756272.Plabr_3759"/>
<dbReference type="PANTHER" id="PTHR30093">
    <property type="entry name" value="GENERAL SECRETION PATHWAY PROTEIN G"/>
    <property type="match status" value="1"/>
</dbReference>
<evidence type="ECO:0000313" key="4">
    <source>
        <dbReference type="Proteomes" id="UP000006860"/>
    </source>
</evidence>
<feature type="domain" description="DUF1559" evidence="2">
    <location>
        <begin position="35"/>
        <end position="301"/>
    </location>
</feature>
<keyword evidence="1" id="KW-0812">Transmembrane</keyword>
<dbReference type="InterPro" id="IPR045584">
    <property type="entry name" value="Pilin-like"/>
</dbReference>
<dbReference type="RefSeq" id="WP_013630068.1">
    <property type="nucleotide sequence ID" value="NC_015174.1"/>
</dbReference>
<organism evidence="3 4">
    <name type="scientific">Rubinisphaera brasiliensis (strain ATCC 49424 / DSM 5305 / JCM 21570 / IAM 15109 / NBRC 103401 / IFAM 1448)</name>
    <name type="common">Planctomyces brasiliensis</name>
    <dbReference type="NCBI Taxonomy" id="756272"/>
    <lineage>
        <taxon>Bacteria</taxon>
        <taxon>Pseudomonadati</taxon>
        <taxon>Planctomycetota</taxon>
        <taxon>Planctomycetia</taxon>
        <taxon>Planctomycetales</taxon>
        <taxon>Planctomycetaceae</taxon>
        <taxon>Rubinisphaera</taxon>
    </lineage>
</organism>
<keyword evidence="1" id="KW-1133">Transmembrane helix</keyword>
<dbReference type="Pfam" id="PF07596">
    <property type="entry name" value="SBP_bac_10"/>
    <property type="match status" value="1"/>
</dbReference>
<accession>F0SS11</accession>
<evidence type="ECO:0000256" key="1">
    <source>
        <dbReference type="SAM" id="Phobius"/>
    </source>
</evidence>
<evidence type="ECO:0000313" key="3">
    <source>
        <dbReference type="EMBL" id="ADY61349.1"/>
    </source>
</evidence>
<keyword evidence="1" id="KW-0472">Membrane</keyword>
<protein>
    <recommendedName>
        <fullName evidence="2">DUF1559 domain-containing protein</fullName>
    </recommendedName>
</protein>
<dbReference type="PANTHER" id="PTHR30093:SF2">
    <property type="entry name" value="TYPE II SECRETION SYSTEM PROTEIN H"/>
    <property type="match status" value="1"/>
</dbReference>
<dbReference type="KEGG" id="pbs:Plabr_3759"/>
<dbReference type="eggNOG" id="COG2165">
    <property type="taxonomic scope" value="Bacteria"/>
</dbReference>
<reference evidence="4" key="1">
    <citation type="submission" date="2011-02" db="EMBL/GenBank/DDBJ databases">
        <title>The complete genome of Planctomyces brasiliensis DSM 5305.</title>
        <authorList>
            <person name="Lucas S."/>
            <person name="Copeland A."/>
            <person name="Lapidus A."/>
            <person name="Bruce D."/>
            <person name="Goodwin L."/>
            <person name="Pitluck S."/>
            <person name="Kyrpides N."/>
            <person name="Mavromatis K."/>
            <person name="Pagani I."/>
            <person name="Ivanova N."/>
            <person name="Ovchinnikova G."/>
            <person name="Lu M."/>
            <person name="Detter J.C."/>
            <person name="Han C."/>
            <person name="Land M."/>
            <person name="Hauser L."/>
            <person name="Markowitz V."/>
            <person name="Cheng J.-F."/>
            <person name="Hugenholtz P."/>
            <person name="Woyke T."/>
            <person name="Wu D."/>
            <person name="Tindall B."/>
            <person name="Pomrenke H.G."/>
            <person name="Brambilla E."/>
            <person name="Klenk H.-P."/>
            <person name="Eisen J.A."/>
        </authorList>
    </citation>
    <scope>NUCLEOTIDE SEQUENCE [LARGE SCALE GENOMIC DNA]</scope>
    <source>
        <strain evidence="4">ATCC 49424 / DSM 5305 / JCM 21570 / NBRC 103401 / IFAM 1448</strain>
    </source>
</reference>
<dbReference type="Gene3D" id="3.30.700.10">
    <property type="entry name" value="Glycoprotein, Type 4 Pilin"/>
    <property type="match status" value="1"/>
</dbReference>
<name>F0SS11_RUBBR</name>
<proteinExistence type="predicted"/>
<dbReference type="InterPro" id="IPR027558">
    <property type="entry name" value="Pre_pil_HX9DG_C"/>
</dbReference>
<gene>
    <name evidence="3" type="ordered locus">Plabr_3759</name>
</gene>
<feature type="transmembrane region" description="Helical" evidence="1">
    <location>
        <begin position="12"/>
        <end position="34"/>
    </location>
</feature>
<dbReference type="EMBL" id="CP002546">
    <property type="protein sequence ID" value="ADY61349.1"/>
    <property type="molecule type" value="Genomic_DNA"/>
</dbReference>
<dbReference type="HOGENOM" id="CLU_041661_0_0_0"/>
<dbReference type="NCBIfam" id="TIGR02532">
    <property type="entry name" value="IV_pilin_GFxxxE"/>
    <property type="match status" value="1"/>
</dbReference>
<dbReference type="NCBIfam" id="TIGR04294">
    <property type="entry name" value="pre_pil_HX9DG"/>
    <property type="match status" value="1"/>
</dbReference>